<dbReference type="PROSITE" id="PS52035">
    <property type="entry name" value="PEPTIDASE_M14"/>
    <property type="match status" value="1"/>
</dbReference>
<gene>
    <name evidence="4" type="ORF">TL10_22530</name>
</gene>
<keyword evidence="5" id="KW-1185">Reference proteome</keyword>
<dbReference type="PATRIC" id="fig|280871.6.peg.4663"/>
<dbReference type="GO" id="GO:0006508">
    <property type="term" value="P:proteolysis"/>
    <property type="evidence" value="ECO:0007669"/>
    <property type="project" value="InterPro"/>
</dbReference>
<evidence type="ECO:0000256" key="2">
    <source>
        <dbReference type="SAM" id="MobiDB-lite"/>
    </source>
</evidence>
<name>A0A0D1L978_9MYCO</name>
<dbReference type="AlphaFoldDB" id="A0A0D1L978"/>
<dbReference type="InterPro" id="IPR000834">
    <property type="entry name" value="Peptidase_M14"/>
</dbReference>
<comment type="similarity">
    <text evidence="1">Belongs to the peptidase M14 family.</text>
</comment>
<dbReference type="EMBL" id="JXST01000037">
    <property type="protein sequence ID" value="KIU14792.1"/>
    <property type="molecule type" value="Genomic_DNA"/>
</dbReference>
<proteinExistence type="inferred from homology"/>
<dbReference type="GO" id="GO:0004181">
    <property type="term" value="F:metallocarboxypeptidase activity"/>
    <property type="evidence" value="ECO:0007669"/>
    <property type="project" value="InterPro"/>
</dbReference>
<dbReference type="Gene3D" id="3.40.630.10">
    <property type="entry name" value="Zn peptidases"/>
    <property type="match status" value="1"/>
</dbReference>
<evidence type="ECO:0000313" key="5">
    <source>
        <dbReference type="Proteomes" id="UP000032221"/>
    </source>
</evidence>
<comment type="caution">
    <text evidence="4">The sequence shown here is derived from an EMBL/GenBank/DDBJ whole genome shotgun (WGS) entry which is preliminary data.</text>
</comment>
<organism evidence="4 5">
    <name type="scientific">Mycolicibacterium llatzerense</name>
    <dbReference type="NCBI Taxonomy" id="280871"/>
    <lineage>
        <taxon>Bacteria</taxon>
        <taxon>Bacillati</taxon>
        <taxon>Actinomycetota</taxon>
        <taxon>Actinomycetes</taxon>
        <taxon>Mycobacteriales</taxon>
        <taxon>Mycobacteriaceae</taxon>
        <taxon>Mycolicibacterium</taxon>
    </lineage>
</organism>
<dbReference type="GO" id="GO:0008270">
    <property type="term" value="F:zinc ion binding"/>
    <property type="evidence" value="ECO:0007669"/>
    <property type="project" value="InterPro"/>
</dbReference>
<comment type="caution">
    <text evidence="1">Lacks conserved residue(s) required for the propagation of feature annotation.</text>
</comment>
<feature type="region of interest" description="Disordered" evidence="2">
    <location>
        <begin position="26"/>
        <end position="64"/>
    </location>
</feature>
<accession>A0A0D1L978</accession>
<dbReference type="Pfam" id="PF00246">
    <property type="entry name" value="Peptidase_M14"/>
    <property type="match status" value="1"/>
</dbReference>
<evidence type="ECO:0000259" key="3">
    <source>
        <dbReference type="PROSITE" id="PS52035"/>
    </source>
</evidence>
<reference evidence="4 5" key="1">
    <citation type="submission" date="2015-01" db="EMBL/GenBank/DDBJ databases">
        <title>Genome sequence of Mycobacterium llatzerense and Mycobacterium immunogenum recovered from brain abscess.</title>
        <authorList>
            <person name="Greninger A.L."/>
            <person name="Langelier C."/>
            <person name="Cunningham G."/>
            <person name="Chiu C.Y."/>
            <person name="Miller S."/>
        </authorList>
    </citation>
    <scope>NUCLEOTIDE SEQUENCE [LARGE SCALE GENOMIC DNA]</scope>
    <source>
        <strain evidence="4 5">CLUC14</strain>
    </source>
</reference>
<protein>
    <recommendedName>
        <fullName evidence="3">Peptidase M14 domain-containing protein</fullName>
    </recommendedName>
</protein>
<dbReference type="Proteomes" id="UP000032221">
    <property type="component" value="Unassembled WGS sequence"/>
</dbReference>
<sequence length="167" mass="17722">MPAAFVAAGLSEAATLTVIEDVNPDGRAAGTRGNANGVDVNRNFPARNFDSTIPESGGEPLSQPESRALVDTIDRVHPDLILVAHSWRGRQFINFDGPARQIAEQFSMTSGLPVEESSSFAPTPGSFGSYAGRDRGMAVLTIEVLRGTDPTVVWASLEEALLQAIRG</sequence>
<dbReference type="STRING" id="280871.TL10_22530"/>
<evidence type="ECO:0000313" key="4">
    <source>
        <dbReference type="EMBL" id="KIU14792.1"/>
    </source>
</evidence>
<feature type="compositionally biased region" description="Low complexity" evidence="2">
    <location>
        <begin position="26"/>
        <end position="37"/>
    </location>
</feature>
<dbReference type="SUPFAM" id="SSF53187">
    <property type="entry name" value="Zn-dependent exopeptidases"/>
    <property type="match status" value="1"/>
</dbReference>
<evidence type="ECO:0000256" key="1">
    <source>
        <dbReference type="PROSITE-ProRule" id="PRU01379"/>
    </source>
</evidence>
<feature type="domain" description="Peptidase M14" evidence="3">
    <location>
        <begin position="1"/>
        <end position="167"/>
    </location>
</feature>